<evidence type="ECO:0000313" key="3">
    <source>
        <dbReference type="Proteomes" id="UP001498398"/>
    </source>
</evidence>
<dbReference type="InterPro" id="IPR051150">
    <property type="entry name" value="SWT21/TCAB1_mRNA_Telomere"/>
</dbReference>
<comment type="caution">
    <text evidence="2">The sequence shown here is derived from an EMBL/GenBank/DDBJ whole genome shotgun (WGS) entry which is preliminary data.</text>
</comment>
<evidence type="ECO:0000313" key="2">
    <source>
        <dbReference type="EMBL" id="KAK7433913.1"/>
    </source>
</evidence>
<feature type="region of interest" description="Disordered" evidence="1">
    <location>
        <begin position="413"/>
        <end position="436"/>
    </location>
</feature>
<keyword evidence="3" id="KW-1185">Reference proteome</keyword>
<reference evidence="2 3" key="1">
    <citation type="submission" date="2024-01" db="EMBL/GenBank/DDBJ databases">
        <title>A draft genome for the cacao thread blight pathogen Marasmiellus scandens.</title>
        <authorList>
            <person name="Baruah I.K."/>
            <person name="Leung J."/>
            <person name="Bukari Y."/>
            <person name="Amoako-Attah I."/>
            <person name="Meinhardt L.W."/>
            <person name="Bailey B.A."/>
            <person name="Cohen S.P."/>
        </authorList>
    </citation>
    <scope>NUCLEOTIDE SEQUENCE [LARGE SCALE GENOMIC DNA]</scope>
    <source>
        <strain evidence="2 3">GH-19</strain>
    </source>
</reference>
<organism evidence="2 3">
    <name type="scientific">Marasmiellus scandens</name>
    <dbReference type="NCBI Taxonomy" id="2682957"/>
    <lineage>
        <taxon>Eukaryota</taxon>
        <taxon>Fungi</taxon>
        <taxon>Dikarya</taxon>
        <taxon>Basidiomycota</taxon>
        <taxon>Agaricomycotina</taxon>
        <taxon>Agaricomycetes</taxon>
        <taxon>Agaricomycetidae</taxon>
        <taxon>Agaricales</taxon>
        <taxon>Marasmiineae</taxon>
        <taxon>Omphalotaceae</taxon>
        <taxon>Marasmiellus</taxon>
    </lineage>
</organism>
<sequence>MSTANWEEVWVPPIYDVSHTPRLENTLSLPKDPEFERNFMRLAKWCPDGSMFLGQCENRSFHLMTTQNLYAPIADTPPPTLVLTQPSPIVDFIWYPTATPRDPASFCFVGSVRDCPVKLLDARDGRLRASYPIIDHRERFIAPHSLAFNLTGQKLYCGFEDAIEVFDVAHPGEGTRLATTPNKKSKDGLKGIVSALAFSPSYESELFAAGSLTPMPGNIALFNESQGATPVMFVEGGPEGGAAVTQLHFNPMQPHILYASFRRRNEIYSWDLRATTMEPVQIFDPLLPASAYDRDDVQEGDGHRSNQNVTQNSEMELTNQKRRFDVDISGKWLGIGGQEGTISIFNTSNSGQDMSIPNIAVSSFSTSAAENENRTPPTLKWSAANDAIGSVAFNPVSAVLLAVAGSRHFVEEGLGEESDSGSELESQSGEDNNEGYKYKYRVRRRQPVVKESAVKIWSF</sequence>
<accession>A0ABR1IK69</accession>
<dbReference type="SUPFAM" id="SSF50978">
    <property type="entry name" value="WD40 repeat-like"/>
    <property type="match status" value="1"/>
</dbReference>
<name>A0ABR1IK69_9AGAR</name>
<evidence type="ECO:0000256" key="1">
    <source>
        <dbReference type="SAM" id="MobiDB-lite"/>
    </source>
</evidence>
<feature type="compositionally biased region" description="Acidic residues" evidence="1">
    <location>
        <begin position="413"/>
        <end position="422"/>
    </location>
</feature>
<dbReference type="InterPro" id="IPR015943">
    <property type="entry name" value="WD40/YVTN_repeat-like_dom_sf"/>
</dbReference>
<dbReference type="PANTHER" id="PTHR13211">
    <property type="entry name" value="TELOMERASE CAJAL BODY PROTEIN 1"/>
    <property type="match status" value="1"/>
</dbReference>
<dbReference type="InterPro" id="IPR036322">
    <property type="entry name" value="WD40_repeat_dom_sf"/>
</dbReference>
<evidence type="ECO:0008006" key="4">
    <source>
        <dbReference type="Google" id="ProtNLM"/>
    </source>
</evidence>
<proteinExistence type="predicted"/>
<dbReference type="EMBL" id="JBANRG010000136">
    <property type="protein sequence ID" value="KAK7433913.1"/>
    <property type="molecule type" value="Genomic_DNA"/>
</dbReference>
<feature type="compositionally biased region" description="Polar residues" evidence="1">
    <location>
        <begin position="305"/>
        <end position="318"/>
    </location>
</feature>
<feature type="region of interest" description="Disordered" evidence="1">
    <location>
        <begin position="293"/>
        <end position="318"/>
    </location>
</feature>
<feature type="compositionally biased region" description="Basic and acidic residues" evidence="1">
    <location>
        <begin position="293"/>
        <end position="304"/>
    </location>
</feature>
<gene>
    <name evidence="2" type="ORF">VKT23_020487</name>
</gene>
<dbReference type="Gene3D" id="2.130.10.10">
    <property type="entry name" value="YVTN repeat-like/Quinoprotein amine dehydrogenase"/>
    <property type="match status" value="1"/>
</dbReference>
<protein>
    <recommendedName>
        <fullName evidence="4">WD40 repeat-like protein</fullName>
    </recommendedName>
</protein>
<dbReference type="Proteomes" id="UP001498398">
    <property type="component" value="Unassembled WGS sequence"/>
</dbReference>
<dbReference type="PANTHER" id="PTHR13211:SF0">
    <property type="entry name" value="TELOMERASE CAJAL BODY PROTEIN 1"/>
    <property type="match status" value="1"/>
</dbReference>